<dbReference type="Proteomes" id="UP000001949">
    <property type="component" value="Unassembled WGS sequence"/>
</dbReference>
<dbReference type="InterPro" id="IPR038772">
    <property type="entry name" value="Sph/SMPD2-like"/>
</dbReference>
<accession>Q4N6H1</accession>
<dbReference type="InterPro" id="IPR005135">
    <property type="entry name" value="Endo/exonuclease/phosphatase"/>
</dbReference>
<dbReference type="EMBL" id="AAGK01000001">
    <property type="protein sequence ID" value="EAN34437.1"/>
    <property type="molecule type" value="Genomic_DNA"/>
</dbReference>
<dbReference type="SUPFAM" id="SSF56219">
    <property type="entry name" value="DNase I-like"/>
    <property type="match status" value="1"/>
</dbReference>
<dbReference type="KEGG" id="tpv:TP01_1199"/>
<proteinExistence type="inferred from homology"/>
<organism evidence="6 7">
    <name type="scientific">Theileria parva</name>
    <name type="common">East coast fever infection agent</name>
    <dbReference type="NCBI Taxonomy" id="5875"/>
    <lineage>
        <taxon>Eukaryota</taxon>
        <taxon>Sar</taxon>
        <taxon>Alveolata</taxon>
        <taxon>Apicomplexa</taxon>
        <taxon>Aconoidasida</taxon>
        <taxon>Piroplasmida</taxon>
        <taxon>Theileriidae</taxon>
        <taxon>Theileria</taxon>
    </lineage>
</organism>
<evidence type="ECO:0000259" key="5">
    <source>
        <dbReference type="Pfam" id="PF03372"/>
    </source>
</evidence>
<reference evidence="6 7" key="1">
    <citation type="journal article" date="2005" name="Science">
        <title>Genome sequence of Theileria parva, a bovine pathogen that transforms lymphocytes.</title>
        <authorList>
            <person name="Gardner M.J."/>
            <person name="Bishop R."/>
            <person name="Shah T."/>
            <person name="de Villiers E.P."/>
            <person name="Carlton J.M."/>
            <person name="Hall N."/>
            <person name="Ren Q."/>
            <person name="Paulsen I.T."/>
            <person name="Pain A."/>
            <person name="Berriman M."/>
            <person name="Wilson R.J.M."/>
            <person name="Sato S."/>
            <person name="Ralph S.A."/>
            <person name="Mann D.J."/>
            <person name="Xiong Z."/>
            <person name="Shallom S.J."/>
            <person name="Weidman J."/>
            <person name="Jiang L."/>
            <person name="Lynn J."/>
            <person name="Weaver B."/>
            <person name="Shoaibi A."/>
            <person name="Domingo A.R."/>
            <person name="Wasawo D."/>
            <person name="Crabtree J."/>
            <person name="Wortman J.R."/>
            <person name="Haas B."/>
            <person name="Angiuoli S.V."/>
            <person name="Creasy T.H."/>
            <person name="Lu C."/>
            <person name="Suh B."/>
            <person name="Silva J.C."/>
            <person name="Utterback T.R."/>
            <person name="Feldblyum T.V."/>
            <person name="Pertea M."/>
            <person name="Allen J."/>
            <person name="Nierman W.C."/>
            <person name="Taracha E.L.N."/>
            <person name="Salzberg S.L."/>
            <person name="White O.R."/>
            <person name="Fitzhugh H.A."/>
            <person name="Morzaria S."/>
            <person name="Venter J.C."/>
            <person name="Fraser C.M."/>
            <person name="Nene V."/>
        </authorList>
    </citation>
    <scope>NUCLEOTIDE SEQUENCE [LARGE SCALE GENOMIC DNA]</scope>
    <source>
        <strain evidence="6 7">Muguga</strain>
    </source>
</reference>
<keyword evidence="7" id="KW-1185">Reference proteome</keyword>
<keyword evidence="4" id="KW-0378">Hydrolase</keyword>
<evidence type="ECO:0000256" key="3">
    <source>
        <dbReference type="ARBA" id="ARBA00022729"/>
    </source>
</evidence>
<dbReference type="InterPro" id="IPR036691">
    <property type="entry name" value="Endo/exonu/phosph_ase_sf"/>
</dbReference>
<keyword evidence="3" id="KW-0732">Signal</keyword>
<dbReference type="PANTHER" id="PTHR16320:SF23">
    <property type="entry name" value="SPHINGOMYELINASE C 1"/>
    <property type="match status" value="1"/>
</dbReference>
<dbReference type="GO" id="GO:0004767">
    <property type="term" value="F:sphingomyelin phosphodiesterase activity"/>
    <property type="evidence" value="ECO:0007669"/>
    <property type="project" value="UniProtKB-EC"/>
</dbReference>
<dbReference type="STRING" id="5875.Q4N6H1"/>
<sequence length="314" mass="35689">MNSPLIREDTLSVMSYNVQCIPWYLAPGYNIGIRARILPKYLVELVRKYAVDVLILQECFDRNVFNTFKLALQTLLPFSTDLIGLKNDWDSTVDNSNRWLILTNGGVCIMSRYPILERHQLIFKNCRNTCSLASKGACVAVISKAGKRVNVVGTHLQAYDGPAKTVRQKQYKEIIHWLELLSRSEHGVSDDDPFILAGDLNTCCLTDTPEFKAMLSPREKNFIKFSHTLGDKDPTYCSITNDYCKMCNVDSISSVFDYILAGPGVRVVHPQTVVRDKLHAPIRVRKYYLHCIGTCTMETYNPSDHYPVYSILAF</sequence>
<dbReference type="AlphaFoldDB" id="Q4N6H1"/>
<evidence type="ECO:0000313" key="6">
    <source>
        <dbReference type="EMBL" id="EAN34437.1"/>
    </source>
</evidence>
<dbReference type="PANTHER" id="PTHR16320">
    <property type="entry name" value="SPHINGOMYELINASE FAMILY MEMBER"/>
    <property type="match status" value="1"/>
</dbReference>
<name>Q4N6H1_THEPA</name>
<dbReference type="CDD" id="cd09078">
    <property type="entry name" value="nSMase"/>
    <property type="match status" value="1"/>
</dbReference>
<evidence type="ECO:0000313" key="7">
    <source>
        <dbReference type="Proteomes" id="UP000001949"/>
    </source>
</evidence>
<dbReference type="eggNOG" id="ENOG502QSQ7">
    <property type="taxonomic scope" value="Eukaryota"/>
</dbReference>
<dbReference type="EC" id="3.1.4.12" evidence="2"/>
<evidence type="ECO:0000256" key="2">
    <source>
        <dbReference type="ARBA" id="ARBA00012369"/>
    </source>
</evidence>
<dbReference type="InParanoid" id="Q4N6H1"/>
<feature type="domain" description="Endonuclease/exonuclease/phosphatase" evidence="5">
    <location>
        <begin position="14"/>
        <end position="305"/>
    </location>
</feature>
<dbReference type="InterPro" id="IPR017766">
    <property type="entry name" value="Sphingomyelinase/PLipase_C"/>
</dbReference>
<evidence type="ECO:0000256" key="4">
    <source>
        <dbReference type="ARBA" id="ARBA00022801"/>
    </source>
</evidence>
<dbReference type="Pfam" id="PF03372">
    <property type="entry name" value="Exo_endo_phos"/>
    <property type="match status" value="1"/>
</dbReference>
<gene>
    <name evidence="6" type="ordered locus">TP01_1199</name>
</gene>
<dbReference type="VEuPathDB" id="PiroplasmaDB:TpMuguga_01g01199"/>
<dbReference type="OMA" id="YLHCIGT"/>
<dbReference type="GO" id="GO:0005576">
    <property type="term" value="C:extracellular region"/>
    <property type="evidence" value="ECO:0007669"/>
    <property type="project" value="InterPro"/>
</dbReference>
<evidence type="ECO:0000256" key="1">
    <source>
        <dbReference type="ARBA" id="ARBA00006335"/>
    </source>
</evidence>
<comment type="caution">
    <text evidence="6">The sequence shown here is derived from an EMBL/GenBank/DDBJ whole genome shotgun (WGS) entry which is preliminary data.</text>
</comment>
<comment type="similarity">
    <text evidence="1">Belongs to the neutral sphingomyelinase family.</text>
</comment>
<protein>
    <recommendedName>
        <fullName evidence="2">sphingomyelin phosphodiesterase</fullName>
        <ecNumber evidence="2">3.1.4.12</ecNumber>
    </recommendedName>
</protein>
<dbReference type="Gene3D" id="3.60.10.10">
    <property type="entry name" value="Endonuclease/exonuclease/phosphatase"/>
    <property type="match status" value="1"/>
</dbReference>
<dbReference type="GeneID" id="3502457"/>